<dbReference type="AlphaFoldDB" id="A0A0E0BN81"/>
<accession>A0A0E0BN81</accession>
<keyword evidence="2" id="KW-1185">Reference proteome</keyword>
<evidence type="ECO:0000313" key="2">
    <source>
        <dbReference type="Proteomes" id="UP000026961"/>
    </source>
</evidence>
<name>A0A0E0BN81_9ORYZ</name>
<dbReference type="HOGENOM" id="CLU_3017491_0_0_1"/>
<sequence>MAFLDLVYYTFIVGFKIEVPAIIHVGIRSFNFGFTISCTLPPFLVDANEITFFKIT</sequence>
<organism evidence="1">
    <name type="scientific">Oryza glumipatula</name>
    <dbReference type="NCBI Taxonomy" id="40148"/>
    <lineage>
        <taxon>Eukaryota</taxon>
        <taxon>Viridiplantae</taxon>
        <taxon>Streptophyta</taxon>
        <taxon>Embryophyta</taxon>
        <taxon>Tracheophyta</taxon>
        <taxon>Spermatophyta</taxon>
        <taxon>Magnoliopsida</taxon>
        <taxon>Liliopsida</taxon>
        <taxon>Poales</taxon>
        <taxon>Poaceae</taxon>
        <taxon>BOP clade</taxon>
        <taxon>Oryzoideae</taxon>
        <taxon>Oryzeae</taxon>
        <taxon>Oryzinae</taxon>
        <taxon>Oryza</taxon>
    </lineage>
</organism>
<proteinExistence type="predicted"/>
<dbReference type="Proteomes" id="UP000026961">
    <property type="component" value="Chromosome 12"/>
</dbReference>
<reference evidence="1" key="1">
    <citation type="submission" date="2015-04" db="UniProtKB">
        <authorList>
            <consortium name="EnsemblPlants"/>
        </authorList>
    </citation>
    <scope>IDENTIFICATION</scope>
</reference>
<protein>
    <submittedName>
        <fullName evidence="1">Uncharacterized protein</fullName>
    </submittedName>
</protein>
<evidence type="ECO:0000313" key="1">
    <source>
        <dbReference type="EnsemblPlants" id="OGLUM12G01790.1"/>
    </source>
</evidence>
<dbReference type="EnsemblPlants" id="OGLUM12G01790.1">
    <property type="protein sequence ID" value="OGLUM12G01790.1"/>
    <property type="gene ID" value="OGLUM12G01790"/>
</dbReference>
<dbReference type="Gramene" id="OGLUM12G01790.1">
    <property type="protein sequence ID" value="OGLUM12G01790.1"/>
    <property type="gene ID" value="OGLUM12G01790"/>
</dbReference>
<reference evidence="1" key="2">
    <citation type="submission" date="2018-05" db="EMBL/GenBank/DDBJ databases">
        <title>OgluRS3 (Oryza glumaepatula Reference Sequence Version 3).</title>
        <authorList>
            <person name="Zhang J."/>
            <person name="Kudrna D."/>
            <person name="Lee S."/>
            <person name="Talag J."/>
            <person name="Welchert J."/>
            <person name="Wing R.A."/>
        </authorList>
    </citation>
    <scope>NUCLEOTIDE SEQUENCE [LARGE SCALE GENOMIC DNA]</scope>
</reference>